<comment type="caution">
    <text evidence="2">The sequence shown here is derived from an EMBL/GenBank/DDBJ whole genome shotgun (WGS) entry which is preliminary data.</text>
</comment>
<organism evidence="2">
    <name type="scientific">marine sediment metagenome</name>
    <dbReference type="NCBI Taxonomy" id="412755"/>
    <lineage>
        <taxon>unclassified sequences</taxon>
        <taxon>metagenomes</taxon>
        <taxon>ecological metagenomes</taxon>
    </lineage>
</organism>
<sequence length="255" mass="28773">MRIEEYLASLPENKRKNREEIQAIARDIKESKCNDPEAWYYVAVGKRRGGEDTVIPGYFTHTDHGKAERGHLPAATQPGNQARVRAIKRWVREVFPDCRQRMMELTAEWYQRAQGIKAAQEFIDAEYSFISLPEGETEKQGGEKVGAAAPAKQTKARAQATKPVSAPAAQEKPQDEAIGGEGFNINLDWLKESRETLKWSEDTMLSFITSQYKVSAKSVTEALGKLTREQAEDFMLPSEPITHTYFSLSHIALVR</sequence>
<evidence type="ECO:0000313" key="2">
    <source>
        <dbReference type="EMBL" id="GAH27130.1"/>
    </source>
</evidence>
<reference evidence="2" key="1">
    <citation type="journal article" date="2014" name="Front. Microbiol.">
        <title>High frequency of phylogenetically diverse reductive dehalogenase-homologous genes in deep subseafloor sedimentary metagenomes.</title>
        <authorList>
            <person name="Kawai M."/>
            <person name="Futagami T."/>
            <person name="Toyoda A."/>
            <person name="Takaki Y."/>
            <person name="Nishi S."/>
            <person name="Hori S."/>
            <person name="Arai W."/>
            <person name="Tsubouchi T."/>
            <person name="Morono Y."/>
            <person name="Uchiyama I."/>
            <person name="Ito T."/>
            <person name="Fujiyama A."/>
            <person name="Inagaki F."/>
            <person name="Takami H."/>
        </authorList>
    </citation>
    <scope>NUCLEOTIDE SEQUENCE</scope>
    <source>
        <strain evidence="2">Expedition CK06-06</strain>
    </source>
</reference>
<proteinExistence type="predicted"/>
<protein>
    <submittedName>
        <fullName evidence="2">Uncharacterized protein</fullName>
    </submittedName>
</protein>
<accession>X1F3I7</accession>
<feature type="region of interest" description="Disordered" evidence="1">
    <location>
        <begin position="156"/>
        <end position="178"/>
    </location>
</feature>
<dbReference type="EMBL" id="BARU01005128">
    <property type="protein sequence ID" value="GAH27130.1"/>
    <property type="molecule type" value="Genomic_DNA"/>
</dbReference>
<dbReference type="AlphaFoldDB" id="X1F3I7"/>
<gene>
    <name evidence="2" type="ORF">S03H2_09891</name>
</gene>
<evidence type="ECO:0000256" key="1">
    <source>
        <dbReference type="SAM" id="MobiDB-lite"/>
    </source>
</evidence>
<name>X1F3I7_9ZZZZ</name>